<dbReference type="Proteomes" id="UP001597337">
    <property type="component" value="Unassembled WGS sequence"/>
</dbReference>
<evidence type="ECO:0000256" key="2">
    <source>
        <dbReference type="ARBA" id="ARBA00022801"/>
    </source>
</evidence>
<comment type="similarity">
    <text evidence="1">Belongs to the acyl coenzyme A hydrolase family.</text>
</comment>
<dbReference type="Gene3D" id="3.10.129.10">
    <property type="entry name" value="Hotdog Thioesterase"/>
    <property type="match status" value="1"/>
</dbReference>
<dbReference type="InterPro" id="IPR040170">
    <property type="entry name" value="Cytosol_ACT"/>
</dbReference>
<evidence type="ECO:0000259" key="4">
    <source>
        <dbReference type="PROSITE" id="PS51770"/>
    </source>
</evidence>
<dbReference type="PANTHER" id="PTHR11049">
    <property type="entry name" value="ACYL COENZYME A THIOESTER HYDROLASE"/>
    <property type="match status" value="1"/>
</dbReference>
<evidence type="ECO:0000256" key="1">
    <source>
        <dbReference type="ARBA" id="ARBA00010458"/>
    </source>
</evidence>
<dbReference type="InterPro" id="IPR029069">
    <property type="entry name" value="HotDog_dom_sf"/>
</dbReference>
<comment type="caution">
    <text evidence="5">The sequence shown here is derived from an EMBL/GenBank/DDBJ whole genome shotgun (WGS) entry which is preliminary data.</text>
</comment>
<evidence type="ECO:0000313" key="6">
    <source>
        <dbReference type="Proteomes" id="UP001597337"/>
    </source>
</evidence>
<dbReference type="RefSeq" id="WP_386025171.1">
    <property type="nucleotide sequence ID" value="NZ_JBHUHX010000015.1"/>
</dbReference>
<feature type="domain" description="HotDog ACOT-type" evidence="4">
    <location>
        <begin position="1"/>
        <end position="110"/>
    </location>
</feature>
<sequence length="128" mass="14329">METYTVVRPEHLNHYGHLFGGCLLKWVDEIAWIAASRDNPGCRFVTVGMDRVEFHQGAHSGMVLRFEAVESCRGRTSLTYSVRVFADDLETGVEESIFSTCITFVRLDESGRKLPLPSGSGSQVCRED</sequence>
<dbReference type="InterPro" id="IPR033120">
    <property type="entry name" value="HOTDOG_ACOT"/>
</dbReference>
<dbReference type="PROSITE" id="PS51770">
    <property type="entry name" value="HOTDOG_ACOT"/>
    <property type="match status" value="1"/>
</dbReference>
<dbReference type="SUPFAM" id="SSF54637">
    <property type="entry name" value="Thioesterase/thiol ester dehydrase-isomerase"/>
    <property type="match status" value="1"/>
</dbReference>
<evidence type="ECO:0000313" key="5">
    <source>
        <dbReference type="EMBL" id="MFD2111603.1"/>
    </source>
</evidence>
<keyword evidence="6" id="KW-1185">Reference proteome</keyword>
<dbReference type="CDD" id="cd03442">
    <property type="entry name" value="BFIT_BACH"/>
    <property type="match status" value="1"/>
</dbReference>
<dbReference type="InterPro" id="IPR006683">
    <property type="entry name" value="Thioestr_dom"/>
</dbReference>
<dbReference type="GO" id="GO:0047617">
    <property type="term" value="F:fatty acyl-CoA hydrolase activity"/>
    <property type="evidence" value="ECO:0007669"/>
    <property type="project" value="UniProtKB-EC"/>
</dbReference>
<gene>
    <name evidence="5" type="ORF">ACFSJC_07100</name>
</gene>
<dbReference type="Pfam" id="PF03061">
    <property type="entry name" value="4HBT"/>
    <property type="match status" value="1"/>
</dbReference>
<dbReference type="EMBL" id="JBHUHX010000015">
    <property type="protein sequence ID" value="MFD2111603.1"/>
    <property type="molecule type" value="Genomic_DNA"/>
</dbReference>
<accession>A0ABW4Y6S1</accession>
<evidence type="ECO:0000256" key="3">
    <source>
        <dbReference type="PROSITE-ProRule" id="PRU01106"/>
    </source>
</evidence>
<protein>
    <submittedName>
        <fullName evidence="5">Acyl-CoA thioesterase</fullName>
        <ecNumber evidence="5">3.1.2.20</ecNumber>
    </submittedName>
</protein>
<name>A0ABW4Y6S1_9GAMM</name>
<keyword evidence="2 3" id="KW-0378">Hydrolase</keyword>
<dbReference type="EC" id="3.1.2.20" evidence="5"/>
<reference evidence="6" key="1">
    <citation type="journal article" date="2019" name="Int. J. Syst. Evol. Microbiol.">
        <title>The Global Catalogue of Microorganisms (GCM) 10K type strain sequencing project: providing services to taxonomists for standard genome sequencing and annotation.</title>
        <authorList>
            <consortium name="The Broad Institute Genomics Platform"/>
            <consortium name="The Broad Institute Genome Sequencing Center for Infectious Disease"/>
            <person name="Wu L."/>
            <person name="Ma J."/>
        </authorList>
    </citation>
    <scope>NUCLEOTIDE SEQUENCE [LARGE SCALE GENOMIC DNA]</scope>
    <source>
        <strain evidence="6">KACC 12597</strain>
    </source>
</reference>
<organism evidence="5 6">
    <name type="scientific">Thiorhodococcus fuscus</name>
    <dbReference type="NCBI Taxonomy" id="527200"/>
    <lineage>
        <taxon>Bacteria</taxon>
        <taxon>Pseudomonadati</taxon>
        <taxon>Pseudomonadota</taxon>
        <taxon>Gammaproteobacteria</taxon>
        <taxon>Chromatiales</taxon>
        <taxon>Chromatiaceae</taxon>
        <taxon>Thiorhodococcus</taxon>
    </lineage>
</organism>
<proteinExistence type="inferred from homology"/>